<accession>A0A160M8R4</accession>
<feature type="domain" description="Siphovirus-type tail component RIFT-related" evidence="1">
    <location>
        <begin position="20"/>
        <end position="122"/>
    </location>
</feature>
<dbReference type="Gene3D" id="2.60.120.860">
    <property type="match status" value="1"/>
</dbReference>
<evidence type="ECO:0000259" key="1">
    <source>
        <dbReference type="Pfam" id="PF05709"/>
    </source>
</evidence>
<dbReference type="InterPro" id="IPR054738">
    <property type="entry name" value="Siphovirus-type_tail_C"/>
</dbReference>
<evidence type="ECO:0000313" key="3">
    <source>
        <dbReference type="EMBL" id="AND39049.1"/>
    </source>
</evidence>
<proteinExistence type="predicted"/>
<evidence type="ECO:0000259" key="2">
    <source>
        <dbReference type="Pfam" id="PF22768"/>
    </source>
</evidence>
<dbReference type="AlphaFoldDB" id="A0A160M8R4"/>
<evidence type="ECO:0008006" key="5">
    <source>
        <dbReference type="Google" id="ProtNLM"/>
    </source>
</evidence>
<dbReference type="EMBL" id="CP015506">
    <property type="protein sequence ID" value="AND39049.1"/>
    <property type="molecule type" value="Genomic_DNA"/>
</dbReference>
<feature type="domain" description="Siphovirus-type tail component C-terminal" evidence="2">
    <location>
        <begin position="415"/>
        <end position="473"/>
    </location>
</feature>
<dbReference type="STRING" id="1196031.A361_07950"/>
<dbReference type="InterPro" id="IPR006520">
    <property type="entry name" value="Dit_BPSPP_N"/>
</dbReference>
<sequence>MGFTFNGIKKDYVVLLASERRPAFAPIKRNLLTIPGMPGAHLVSTETQIRILPEPILIDKSLSEIKDIEKIKEDLADWLITDQPAELIFDDEPDRVYYAAVDGSLDIEDLVDYGRGEITFICPDPYKYGEEKTIPFPADGIITNSGSAETPPIINLEVTQKITFAMVQKGVDEYMLIGEPAEVTATPVDTRTSLLSEDGSTIGTWQPAIPEMGSSEGTIGYDGSGITAPSYGTGSSYHGPFVYKEVPLTGDFEVEMRGQLLSGIPETGRVGFSLFDDQLRNIAMMNAVDIITSMHRKSAEGRVGPYVGDFVNYAVSSRNYRYEWENFPVYLRLKRVGDTFEFYVARILGDGTHMNPLTQTWTTVNDAHRGSLKYVGIFIEKHGSTPSPHTNRIDYIRAYGLSQATVDQTPYIAYPGDVITFNHKTKDILINGFDRTDLKAFGARYFSFEKGKNLLTLLPQGAFKASVTYRERFK</sequence>
<dbReference type="Pfam" id="PF05709">
    <property type="entry name" value="Sipho_tail"/>
    <property type="match status" value="1"/>
</dbReference>
<dbReference type="Pfam" id="PF22768">
    <property type="entry name" value="SPP1_Dit"/>
    <property type="match status" value="1"/>
</dbReference>
<dbReference type="Gene3D" id="2.40.30.200">
    <property type="match status" value="1"/>
</dbReference>
<dbReference type="InterPro" id="IPR008841">
    <property type="entry name" value="Siphovirus-type_tail_N"/>
</dbReference>
<dbReference type="NCBIfam" id="TIGR01633">
    <property type="entry name" value="phi3626_gp14_N"/>
    <property type="match status" value="1"/>
</dbReference>
<name>A0A160M8R4_9BACI</name>
<evidence type="ECO:0000313" key="4">
    <source>
        <dbReference type="Proteomes" id="UP000077856"/>
    </source>
</evidence>
<organism evidence="3 4">
    <name type="scientific">Cytobacillus oceanisediminis 2691</name>
    <dbReference type="NCBI Taxonomy" id="1196031"/>
    <lineage>
        <taxon>Bacteria</taxon>
        <taxon>Bacillati</taxon>
        <taxon>Bacillota</taxon>
        <taxon>Bacilli</taxon>
        <taxon>Bacillales</taxon>
        <taxon>Bacillaceae</taxon>
        <taxon>Cytobacillus</taxon>
    </lineage>
</organism>
<reference evidence="3 4" key="1">
    <citation type="submission" date="2016-04" db="EMBL/GenBank/DDBJ databases">
        <title>Complete genome sequence of Bacillus oceanisediminis strain 2691.</title>
        <authorList>
            <person name="Jeong H."/>
            <person name="Kim H.J."/>
            <person name="Lee D.-W."/>
        </authorList>
    </citation>
    <scope>NUCLEOTIDE SEQUENCE [LARGE SCALE GENOMIC DNA]</scope>
    <source>
        <strain evidence="3 4">2691</strain>
    </source>
</reference>
<gene>
    <name evidence="3" type="ORF">A361_07950</name>
</gene>
<dbReference type="RefSeq" id="WP_019381551.1">
    <property type="nucleotide sequence ID" value="NZ_CP015506.1"/>
</dbReference>
<dbReference type="Proteomes" id="UP000077856">
    <property type="component" value="Chromosome"/>
</dbReference>
<dbReference type="KEGG" id="bon:A361_07950"/>
<dbReference type="eggNOG" id="COG4722">
    <property type="taxonomic scope" value="Bacteria"/>
</dbReference>
<protein>
    <recommendedName>
        <fullName evidence="5">Phage tail protein</fullName>
    </recommendedName>
</protein>